<feature type="compositionally biased region" description="Low complexity" evidence="5">
    <location>
        <begin position="18"/>
        <end position="31"/>
    </location>
</feature>
<evidence type="ECO:0000256" key="4">
    <source>
        <dbReference type="ARBA" id="ARBA00023242"/>
    </source>
</evidence>
<dbReference type="CDD" id="cd00067">
    <property type="entry name" value="GAL4"/>
    <property type="match status" value="1"/>
</dbReference>
<dbReference type="PANTHER" id="PTHR31069:SF32">
    <property type="entry name" value="ARGININE METABOLISM REGULATION PROTEIN II"/>
    <property type="match status" value="1"/>
</dbReference>
<evidence type="ECO:0000313" key="8">
    <source>
        <dbReference type="Proteomes" id="UP001497453"/>
    </source>
</evidence>
<keyword evidence="1" id="KW-0805">Transcription regulation</keyword>
<name>A0ABP1D560_9APHY</name>
<sequence length="301" mass="33459">MDAYPSNSRHSSASPTNSRGSSVKSSGPSRSSIDHQNLLAPVVRSKRTPIACTECRRRQVKCTGTTPKCERCEKRGMKCEYIPCSQQKATSNESPPPQPIPNSSMHPNQHARQYSFDQYTQPQWQQSSRSLSVPYDSTSYSQYSQHVEWQRHQGQSADMLQQTQYSPQGIPVQTYTGSAYSQSSYSHAQQPYSAPTGRTEAPYAQRPIIPSQHSYAGMSAHGGFIPSDVAMENSGLSYSYENVGQPMGNQYIVPSTSNLSGEYYHAETDTFDPRATGLVSHDSLSHPYNDVQNTNAGYQYR</sequence>
<dbReference type="Proteomes" id="UP001497453">
    <property type="component" value="Chromosome 2"/>
</dbReference>
<dbReference type="PROSITE" id="PS50048">
    <property type="entry name" value="ZN2_CY6_FUNGAL_2"/>
    <property type="match status" value="1"/>
</dbReference>
<evidence type="ECO:0000256" key="1">
    <source>
        <dbReference type="ARBA" id="ARBA00023015"/>
    </source>
</evidence>
<evidence type="ECO:0000259" key="6">
    <source>
        <dbReference type="PROSITE" id="PS50048"/>
    </source>
</evidence>
<organism evidence="7 8">
    <name type="scientific">Somion occarium</name>
    <dbReference type="NCBI Taxonomy" id="3059160"/>
    <lineage>
        <taxon>Eukaryota</taxon>
        <taxon>Fungi</taxon>
        <taxon>Dikarya</taxon>
        <taxon>Basidiomycota</taxon>
        <taxon>Agaricomycotina</taxon>
        <taxon>Agaricomycetes</taxon>
        <taxon>Polyporales</taxon>
        <taxon>Cerrenaceae</taxon>
        <taxon>Somion</taxon>
    </lineage>
</organism>
<keyword evidence="3" id="KW-0804">Transcription</keyword>
<dbReference type="Gene3D" id="4.10.240.10">
    <property type="entry name" value="Zn(2)-C6 fungal-type DNA-binding domain"/>
    <property type="match status" value="1"/>
</dbReference>
<keyword evidence="2" id="KW-0238">DNA-binding</keyword>
<dbReference type="Pfam" id="PF00172">
    <property type="entry name" value="Zn_clus"/>
    <property type="match status" value="1"/>
</dbReference>
<dbReference type="EMBL" id="OZ037945">
    <property type="protein sequence ID" value="CAL1702133.1"/>
    <property type="molecule type" value="Genomic_DNA"/>
</dbReference>
<keyword evidence="8" id="KW-1185">Reference proteome</keyword>
<dbReference type="PANTHER" id="PTHR31069">
    <property type="entry name" value="OLEATE-ACTIVATED TRANSCRIPTION FACTOR 1-RELATED"/>
    <property type="match status" value="1"/>
</dbReference>
<feature type="region of interest" description="Disordered" evidence="5">
    <location>
        <begin position="1"/>
        <end position="43"/>
    </location>
</feature>
<feature type="compositionally biased region" description="Polar residues" evidence="5">
    <location>
        <begin position="290"/>
        <end position="301"/>
    </location>
</feature>
<dbReference type="InterPro" id="IPR036864">
    <property type="entry name" value="Zn2-C6_fun-type_DNA-bd_sf"/>
</dbReference>
<accession>A0ABP1D560</accession>
<evidence type="ECO:0000313" key="7">
    <source>
        <dbReference type="EMBL" id="CAL1702133.1"/>
    </source>
</evidence>
<feature type="domain" description="Zn(2)-C6 fungal-type" evidence="6">
    <location>
        <begin position="51"/>
        <end position="81"/>
    </location>
</feature>
<gene>
    <name evidence="7" type="ORF">GFSPODELE1_LOCUS3896</name>
</gene>
<protein>
    <recommendedName>
        <fullName evidence="6">Zn(2)-C6 fungal-type domain-containing protein</fullName>
    </recommendedName>
</protein>
<keyword evidence="4" id="KW-0539">Nucleus</keyword>
<evidence type="ECO:0000256" key="2">
    <source>
        <dbReference type="ARBA" id="ARBA00023125"/>
    </source>
</evidence>
<dbReference type="SUPFAM" id="SSF57701">
    <property type="entry name" value="Zn2/Cys6 DNA-binding domain"/>
    <property type="match status" value="1"/>
</dbReference>
<proteinExistence type="predicted"/>
<dbReference type="PROSITE" id="PS00463">
    <property type="entry name" value="ZN2_CY6_FUNGAL_1"/>
    <property type="match status" value="1"/>
</dbReference>
<feature type="compositionally biased region" description="Polar residues" evidence="5">
    <location>
        <begin position="1"/>
        <end position="17"/>
    </location>
</feature>
<feature type="region of interest" description="Disordered" evidence="5">
    <location>
        <begin position="87"/>
        <end position="109"/>
    </location>
</feature>
<dbReference type="SMART" id="SM00066">
    <property type="entry name" value="GAL4"/>
    <property type="match status" value="1"/>
</dbReference>
<dbReference type="InterPro" id="IPR001138">
    <property type="entry name" value="Zn2Cys6_DnaBD"/>
</dbReference>
<evidence type="ECO:0000256" key="3">
    <source>
        <dbReference type="ARBA" id="ARBA00023163"/>
    </source>
</evidence>
<evidence type="ECO:0000256" key="5">
    <source>
        <dbReference type="SAM" id="MobiDB-lite"/>
    </source>
</evidence>
<feature type="region of interest" description="Disordered" evidence="5">
    <location>
        <begin position="281"/>
        <end position="301"/>
    </location>
</feature>
<reference evidence="8" key="1">
    <citation type="submission" date="2024-04" db="EMBL/GenBank/DDBJ databases">
        <authorList>
            <person name="Shaw F."/>
            <person name="Minotto A."/>
        </authorList>
    </citation>
    <scope>NUCLEOTIDE SEQUENCE [LARGE SCALE GENOMIC DNA]</scope>
</reference>
<dbReference type="InterPro" id="IPR050675">
    <property type="entry name" value="OAF3"/>
</dbReference>